<keyword evidence="7" id="KW-0547">Nucleotide-binding</keyword>
<dbReference type="Pfam" id="PF11563">
    <property type="entry name" value="Protoglobin"/>
    <property type="match status" value="1"/>
</dbReference>
<feature type="compositionally biased region" description="Low complexity" evidence="12">
    <location>
        <begin position="1"/>
        <end position="28"/>
    </location>
</feature>
<sequence>MTARSAPADAPVGAAPDAPADARPASPVQPDPGLLADWARRVGALSDGIRALLAVVVAEGGPAVADHFYGVMLEDPRAARYLDVDQVRERLKPSLQRWLAALLAARPGDIDALQATQEHVGQVHARIGIPVDLVARGGRMLKDDLHAGIRRHAGSDRLALDAIVCADGLVDIALESMTRAYTRSREAAGQVDGAFRLFSLIQNIGTERERQRALLLTWENALIYALTSEHPGPPAPLQISRSEFGLWFLHKGMASFGDTTETREVNLIAARMDSILRARLPEADTIAARRELLDELRAGADAIRSLVTIMFDGIGDLESGRDALTRLLNRRFLPTILRREIALQANTGRQFAVLMLDLDHFKSINDTHGHEAGDRALKHVAALLVDNTRGSDYLFRYGGEEFVVVLGSVSHEDAKAIAEGLRNAIASSPVALADGSTLSLTGSIGVAVQDGHPDYERVLARADAAMYAAKRGGRDRVVMDDGDLPDPPGVRALQH</sequence>
<comment type="caution">
    <text evidence="14">The sequence shown here is derived from an EMBL/GenBank/DDBJ whole genome shotgun (WGS) entry which is preliminary data.</text>
</comment>
<evidence type="ECO:0000313" key="14">
    <source>
        <dbReference type="EMBL" id="MFC0718177.1"/>
    </source>
</evidence>
<dbReference type="PANTHER" id="PTHR45138">
    <property type="entry name" value="REGULATORY COMPONENTS OF SENSORY TRANSDUCTION SYSTEM"/>
    <property type="match status" value="1"/>
</dbReference>
<dbReference type="Proteomes" id="UP001589898">
    <property type="component" value="Unassembled WGS sequence"/>
</dbReference>
<dbReference type="InterPro" id="IPR043128">
    <property type="entry name" value="Rev_trsase/Diguanyl_cyclase"/>
</dbReference>
<proteinExistence type="predicted"/>
<evidence type="ECO:0000256" key="12">
    <source>
        <dbReference type="SAM" id="MobiDB-lite"/>
    </source>
</evidence>
<dbReference type="Pfam" id="PF00990">
    <property type="entry name" value="GGDEF"/>
    <property type="match status" value="1"/>
</dbReference>
<keyword evidence="14" id="KW-0548">Nucleotidyltransferase</keyword>
<dbReference type="SUPFAM" id="SSF55073">
    <property type="entry name" value="Nucleotide cyclase"/>
    <property type="match status" value="1"/>
</dbReference>
<dbReference type="PROSITE" id="PS50887">
    <property type="entry name" value="GGDEF"/>
    <property type="match status" value="1"/>
</dbReference>
<dbReference type="InterPro" id="IPR050469">
    <property type="entry name" value="Diguanylate_Cyclase"/>
</dbReference>
<evidence type="ECO:0000256" key="11">
    <source>
        <dbReference type="ARBA" id="ARBA00034247"/>
    </source>
</evidence>
<dbReference type="GO" id="GO:0052621">
    <property type="term" value="F:diguanylate cyclase activity"/>
    <property type="evidence" value="ECO:0007669"/>
    <property type="project" value="UniProtKB-EC"/>
</dbReference>
<dbReference type="Gene3D" id="3.30.70.270">
    <property type="match status" value="1"/>
</dbReference>
<evidence type="ECO:0000256" key="2">
    <source>
        <dbReference type="ARBA" id="ARBA00012528"/>
    </source>
</evidence>
<dbReference type="InterPro" id="IPR048442">
    <property type="entry name" value="DosC_2nd"/>
</dbReference>
<organism evidence="14 15">
    <name type="scientific">Luteimonas padinae</name>
    <dbReference type="NCBI Taxonomy" id="1714359"/>
    <lineage>
        <taxon>Bacteria</taxon>
        <taxon>Pseudomonadati</taxon>
        <taxon>Pseudomonadota</taxon>
        <taxon>Gammaproteobacteria</taxon>
        <taxon>Lysobacterales</taxon>
        <taxon>Lysobacteraceae</taxon>
        <taxon>Luteimonas</taxon>
    </lineage>
</organism>
<dbReference type="InterPro" id="IPR044398">
    <property type="entry name" value="Globin-sensor_dom"/>
</dbReference>
<dbReference type="Gene3D" id="1.10.490.10">
    <property type="entry name" value="Globins"/>
    <property type="match status" value="1"/>
</dbReference>
<dbReference type="InterPro" id="IPR039435">
    <property type="entry name" value="DosC_GS"/>
</dbReference>
<accession>A0ABV6SXK4</accession>
<dbReference type="PANTHER" id="PTHR45138:SF9">
    <property type="entry name" value="DIGUANYLATE CYCLASE DGCM-RELATED"/>
    <property type="match status" value="1"/>
</dbReference>
<dbReference type="EC" id="2.7.7.65" evidence="2"/>
<dbReference type="Pfam" id="PF21118">
    <property type="entry name" value="DosC_2nd"/>
    <property type="match status" value="1"/>
</dbReference>
<dbReference type="CDD" id="cd14757">
    <property type="entry name" value="GS_EcDosC-like_GGDEF"/>
    <property type="match status" value="1"/>
</dbReference>
<dbReference type="EMBL" id="JBHLTF010000031">
    <property type="protein sequence ID" value="MFC0718177.1"/>
    <property type="molecule type" value="Genomic_DNA"/>
</dbReference>
<protein>
    <recommendedName>
        <fullName evidence="3">Diguanylate cyclase DosC</fullName>
        <ecNumber evidence="2">2.7.7.65</ecNumber>
    </recommendedName>
    <alternativeName>
        <fullName evidence="10">Direct oxygen-sensing cyclase</fullName>
    </alternativeName>
</protein>
<feature type="region of interest" description="Disordered" evidence="12">
    <location>
        <begin position="1"/>
        <end position="31"/>
    </location>
</feature>
<dbReference type="CDD" id="cd01949">
    <property type="entry name" value="GGDEF"/>
    <property type="match status" value="1"/>
</dbReference>
<dbReference type="RefSeq" id="WP_189494261.1">
    <property type="nucleotide sequence ID" value="NZ_BMZT01000001.1"/>
</dbReference>
<evidence type="ECO:0000259" key="13">
    <source>
        <dbReference type="PROSITE" id="PS50887"/>
    </source>
</evidence>
<evidence type="ECO:0000256" key="1">
    <source>
        <dbReference type="ARBA" id="ARBA00001971"/>
    </source>
</evidence>
<dbReference type="InterPro" id="IPR009050">
    <property type="entry name" value="Globin-like_sf"/>
</dbReference>
<keyword evidence="9" id="KW-0408">Iron</keyword>
<evidence type="ECO:0000256" key="5">
    <source>
        <dbReference type="ARBA" id="ARBA00022679"/>
    </source>
</evidence>
<reference evidence="14 15" key="1">
    <citation type="submission" date="2024-09" db="EMBL/GenBank/DDBJ databases">
        <authorList>
            <person name="Sun Q."/>
            <person name="Mori K."/>
        </authorList>
    </citation>
    <scope>NUCLEOTIDE SEQUENCE [LARGE SCALE GENOMIC DNA]</scope>
    <source>
        <strain evidence="14 15">KCTC 52403</strain>
    </source>
</reference>
<dbReference type="InterPro" id="IPR029787">
    <property type="entry name" value="Nucleotide_cyclase"/>
</dbReference>
<comment type="cofactor">
    <cofactor evidence="1">
        <name>heme</name>
        <dbReference type="ChEBI" id="CHEBI:30413"/>
    </cofactor>
</comment>
<evidence type="ECO:0000256" key="8">
    <source>
        <dbReference type="ARBA" id="ARBA00022842"/>
    </source>
</evidence>
<evidence type="ECO:0000313" key="15">
    <source>
        <dbReference type="Proteomes" id="UP001589898"/>
    </source>
</evidence>
<evidence type="ECO:0000256" key="6">
    <source>
        <dbReference type="ARBA" id="ARBA00022723"/>
    </source>
</evidence>
<keyword evidence="8" id="KW-0460">Magnesium</keyword>
<dbReference type="InterPro" id="IPR000160">
    <property type="entry name" value="GGDEF_dom"/>
</dbReference>
<dbReference type="NCBIfam" id="TIGR00254">
    <property type="entry name" value="GGDEF"/>
    <property type="match status" value="1"/>
</dbReference>
<keyword evidence="6" id="KW-0479">Metal-binding</keyword>
<evidence type="ECO:0000256" key="7">
    <source>
        <dbReference type="ARBA" id="ARBA00022741"/>
    </source>
</evidence>
<evidence type="ECO:0000256" key="3">
    <source>
        <dbReference type="ARBA" id="ARBA00015125"/>
    </source>
</evidence>
<dbReference type="SMART" id="SM00267">
    <property type="entry name" value="GGDEF"/>
    <property type="match status" value="1"/>
</dbReference>
<gene>
    <name evidence="14" type="ORF">ACFFFU_10520</name>
</gene>
<feature type="domain" description="GGDEF" evidence="13">
    <location>
        <begin position="349"/>
        <end position="482"/>
    </location>
</feature>
<feature type="region of interest" description="Disordered" evidence="12">
    <location>
        <begin position="476"/>
        <end position="495"/>
    </location>
</feature>
<keyword evidence="4" id="KW-0349">Heme</keyword>
<evidence type="ECO:0000256" key="9">
    <source>
        <dbReference type="ARBA" id="ARBA00023004"/>
    </source>
</evidence>
<comment type="catalytic activity">
    <reaction evidence="11">
        <text>2 GTP = 3',3'-c-di-GMP + 2 diphosphate</text>
        <dbReference type="Rhea" id="RHEA:24898"/>
        <dbReference type="ChEBI" id="CHEBI:33019"/>
        <dbReference type="ChEBI" id="CHEBI:37565"/>
        <dbReference type="ChEBI" id="CHEBI:58805"/>
        <dbReference type="EC" id="2.7.7.65"/>
    </reaction>
</comment>
<name>A0ABV6SXK4_9GAMM</name>
<evidence type="ECO:0000256" key="10">
    <source>
        <dbReference type="ARBA" id="ARBA00029839"/>
    </source>
</evidence>
<dbReference type="SUPFAM" id="SSF46458">
    <property type="entry name" value="Globin-like"/>
    <property type="match status" value="1"/>
</dbReference>
<dbReference type="InterPro" id="IPR012292">
    <property type="entry name" value="Globin/Proto"/>
</dbReference>
<keyword evidence="5 14" id="KW-0808">Transferase</keyword>
<evidence type="ECO:0000256" key="4">
    <source>
        <dbReference type="ARBA" id="ARBA00022617"/>
    </source>
</evidence>
<keyword evidence="15" id="KW-1185">Reference proteome</keyword>